<organism evidence="7 8">
    <name type="scientific">Albimonas donghaensis</name>
    <dbReference type="NCBI Taxonomy" id="356660"/>
    <lineage>
        <taxon>Bacteria</taxon>
        <taxon>Pseudomonadati</taxon>
        <taxon>Pseudomonadota</taxon>
        <taxon>Alphaproteobacteria</taxon>
        <taxon>Rhodobacterales</taxon>
        <taxon>Paracoccaceae</taxon>
        <taxon>Albimonas</taxon>
    </lineage>
</organism>
<keyword evidence="7" id="KW-0687">Ribonucleoprotein</keyword>
<dbReference type="Gene3D" id="3.30.160.100">
    <property type="entry name" value="Ribosome hibernation promotion factor-like"/>
    <property type="match status" value="1"/>
</dbReference>
<dbReference type="OrthoDB" id="9794975at2"/>
<feature type="domain" description="Sigma 54 modulation/S30EA ribosomal protein C-terminal" evidence="6">
    <location>
        <begin position="137"/>
        <end position="189"/>
    </location>
</feature>
<evidence type="ECO:0000256" key="1">
    <source>
        <dbReference type="ARBA" id="ARBA00022845"/>
    </source>
</evidence>
<dbReference type="InterPro" id="IPR003489">
    <property type="entry name" value="RHF/RaiA"/>
</dbReference>
<dbReference type="Pfam" id="PF02482">
    <property type="entry name" value="Ribosomal_S30AE"/>
    <property type="match status" value="1"/>
</dbReference>
<dbReference type="EMBL" id="FNMZ01000009">
    <property type="protein sequence ID" value="SDX72943.1"/>
    <property type="molecule type" value="Genomic_DNA"/>
</dbReference>
<dbReference type="SUPFAM" id="SSF69754">
    <property type="entry name" value="Ribosome binding protein Y (YfiA homologue)"/>
    <property type="match status" value="1"/>
</dbReference>
<dbReference type="InterPro" id="IPR038416">
    <property type="entry name" value="Ribosom_S30AE_C_sf"/>
</dbReference>
<proteinExistence type="inferred from homology"/>
<dbReference type="NCBIfam" id="TIGR00741">
    <property type="entry name" value="yfiA"/>
    <property type="match status" value="1"/>
</dbReference>
<accession>A0A1H3E2J7</accession>
<protein>
    <recommendedName>
        <fullName evidence="3 4">Ribosome hibernation promoting factor</fullName>
        <shortName evidence="4">HPF</shortName>
    </recommendedName>
</protein>
<dbReference type="PANTHER" id="PTHR33231:SF1">
    <property type="entry name" value="30S RIBOSOMAL PROTEIN"/>
    <property type="match status" value="1"/>
</dbReference>
<keyword evidence="4" id="KW-0963">Cytoplasm</keyword>
<comment type="subunit">
    <text evidence="2">Associates exclusively with 100S ribosomes, which are dimers of 70S ribosomes.</text>
</comment>
<dbReference type="InterPro" id="IPR050574">
    <property type="entry name" value="HPF/YfiA_ribosome-assoc"/>
</dbReference>
<keyword evidence="1 4" id="KW-0810">Translation regulation</keyword>
<comment type="function">
    <text evidence="4">Required for dimerization of active 70S ribosomes into 100S ribosomes in stationary phase; 100S ribosomes are translationally inactive and sometimes present during exponential growth.</text>
</comment>
<dbReference type="GO" id="GO:0022627">
    <property type="term" value="C:cytosolic small ribosomal subunit"/>
    <property type="evidence" value="ECO:0007669"/>
    <property type="project" value="TreeGrafter"/>
</dbReference>
<evidence type="ECO:0000256" key="2">
    <source>
        <dbReference type="ARBA" id="ARBA00038695"/>
    </source>
</evidence>
<dbReference type="STRING" id="356660.SAMN05444336_10942"/>
<comment type="similarity">
    <text evidence="4">Belongs to the HPF/YfiA ribosome-associated protein family. Long HPF subfamily.</text>
</comment>
<dbReference type="Pfam" id="PF16321">
    <property type="entry name" value="Ribosom_S30AE_C"/>
    <property type="match status" value="1"/>
</dbReference>
<keyword evidence="7" id="KW-0689">Ribosomal protein</keyword>
<dbReference type="CDD" id="cd00552">
    <property type="entry name" value="RaiA"/>
    <property type="match status" value="1"/>
</dbReference>
<comment type="subcellular location">
    <subcellularLocation>
        <location evidence="4">Cytoplasm</location>
    </subcellularLocation>
</comment>
<dbReference type="AlphaFoldDB" id="A0A1H3E2J7"/>
<feature type="coiled-coil region" evidence="5">
    <location>
        <begin position="73"/>
        <end position="100"/>
    </location>
</feature>
<gene>
    <name evidence="4" type="primary">hpf</name>
    <name evidence="7" type="ORF">SAMN05444336_10942</name>
</gene>
<dbReference type="GO" id="GO:0043024">
    <property type="term" value="F:ribosomal small subunit binding"/>
    <property type="evidence" value="ECO:0007669"/>
    <property type="project" value="TreeGrafter"/>
</dbReference>
<sequence>MHIQVNGKQIDVGDALRGHVEDRFVAAVGKYAENPIDSTVTFSRDRHEIVCDALAHLSTGMIAKAKGRATDPYAAAESACERLEKQLRRYKRRLKDHHLKRREEPIPAAMANGYVLQSAPQAEAEAEEYVEPEGLDPLVIAEMRHQVQTLTVGEAVMAMEFADEPFLLFNNNSHGGLNVVFRRPDGNIGWIDPANLPEG</sequence>
<dbReference type="InterPro" id="IPR032528">
    <property type="entry name" value="Ribosom_S30AE_C"/>
</dbReference>
<evidence type="ECO:0000256" key="3">
    <source>
        <dbReference type="ARBA" id="ARBA00041148"/>
    </source>
</evidence>
<dbReference type="InterPro" id="IPR034694">
    <property type="entry name" value="HPF_long/plastid"/>
</dbReference>
<evidence type="ECO:0000313" key="8">
    <source>
        <dbReference type="Proteomes" id="UP000199118"/>
    </source>
</evidence>
<dbReference type="HAMAP" id="MF_00839">
    <property type="entry name" value="HPF"/>
    <property type="match status" value="1"/>
</dbReference>
<keyword evidence="8" id="KW-1185">Reference proteome</keyword>
<comment type="subunit">
    <text evidence="4">Interacts with 100S ribosomes.</text>
</comment>
<dbReference type="Gene3D" id="3.30.505.50">
    <property type="entry name" value="Sigma 54 modulation/S30EA ribosomal protein, C-terminal domain"/>
    <property type="match status" value="1"/>
</dbReference>
<evidence type="ECO:0000259" key="6">
    <source>
        <dbReference type="Pfam" id="PF16321"/>
    </source>
</evidence>
<evidence type="ECO:0000256" key="4">
    <source>
        <dbReference type="HAMAP-Rule" id="MF_00839"/>
    </source>
</evidence>
<name>A0A1H3E2J7_9RHOB</name>
<dbReference type="Proteomes" id="UP000199118">
    <property type="component" value="Unassembled WGS sequence"/>
</dbReference>
<dbReference type="GO" id="GO:0045900">
    <property type="term" value="P:negative regulation of translational elongation"/>
    <property type="evidence" value="ECO:0007669"/>
    <property type="project" value="TreeGrafter"/>
</dbReference>
<evidence type="ECO:0000313" key="7">
    <source>
        <dbReference type="EMBL" id="SDX72943.1"/>
    </source>
</evidence>
<reference evidence="7 8" key="1">
    <citation type="submission" date="2016-10" db="EMBL/GenBank/DDBJ databases">
        <authorList>
            <person name="de Groot N.N."/>
        </authorList>
    </citation>
    <scope>NUCLEOTIDE SEQUENCE [LARGE SCALE GENOMIC DNA]</scope>
    <source>
        <strain evidence="7 8">DSM 17890</strain>
    </source>
</reference>
<evidence type="ECO:0000256" key="5">
    <source>
        <dbReference type="SAM" id="Coils"/>
    </source>
</evidence>
<keyword evidence="5" id="KW-0175">Coiled coil</keyword>
<dbReference type="RefSeq" id="WP_092684400.1">
    <property type="nucleotide sequence ID" value="NZ_FNMZ01000009.1"/>
</dbReference>
<dbReference type="InterPro" id="IPR036567">
    <property type="entry name" value="RHF-like"/>
</dbReference>
<dbReference type="PANTHER" id="PTHR33231">
    <property type="entry name" value="30S RIBOSOMAL PROTEIN"/>
    <property type="match status" value="1"/>
</dbReference>